<dbReference type="Proteomes" id="UP001154240">
    <property type="component" value="Unassembled WGS sequence"/>
</dbReference>
<protein>
    <submittedName>
        <fullName evidence="7">Insulinase family protein</fullName>
    </submittedName>
</protein>
<comment type="cofactor">
    <cofactor evidence="1">
        <name>Zn(2+)</name>
        <dbReference type="ChEBI" id="CHEBI:29105"/>
    </cofactor>
</comment>
<dbReference type="PROSITE" id="PS00143">
    <property type="entry name" value="INSULINASE"/>
    <property type="match status" value="1"/>
</dbReference>
<organism evidence="7 8">
    <name type="scientific">Thiovibrio frasassiensis</name>
    <dbReference type="NCBI Taxonomy" id="2984131"/>
    <lineage>
        <taxon>Bacteria</taxon>
        <taxon>Pseudomonadati</taxon>
        <taxon>Thermodesulfobacteriota</taxon>
        <taxon>Desulfobulbia</taxon>
        <taxon>Desulfobulbales</taxon>
        <taxon>Thiovibrionaceae</taxon>
        <taxon>Thiovibrio</taxon>
    </lineage>
</organism>
<feature type="compositionally biased region" description="Low complexity" evidence="4">
    <location>
        <begin position="887"/>
        <end position="896"/>
    </location>
</feature>
<dbReference type="GO" id="GO:0004222">
    <property type="term" value="F:metalloendopeptidase activity"/>
    <property type="evidence" value="ECO:0007669"/>
    <property type="project" value="InterPro"/>
</dbReference>
<evidence type="ECO:0000256" key="4">
    <source>
        <dbReference type="SAM" id="MobiDB-lite"/>
    </source>
</evidence>
<name>A0A9X4MFT5_9BACT</name>
<dbReference type="InterPro" id="IPR001431">
    <property type="entry name" value="Pept_M16_Zn_BS"/>
</dbReference>
<evidence type="ECO:0000313" key="7">
    <source>
        <dbReference type="EMBL" id="MDG4475455.1"/>
    </source>
</evidence>
<evidence type="ECO:0000313" key="8">
    <source>
        <dbReference type="Proteomes" id="UP001154240"/>
    </source>
</evidence>
<evidence type="ECO:0000256" key="3">
    <source>
        <dbReference type="RuleBase" id="RU004447"/>
    </source>
</evidence>
<sequence length="904" mass="99428">MTPTYVEAIEIAPHLHKNKLDNGLTVLVKETPGTKVATVQIWVKAGSIYEDKHEAGITHLIEHMIFKGTPTRAPGEVAGAIEAVGGQINAYTSYEYTVYHATLSSRNWADAMEVLTDAVLHSNFDGGELEREKKVVLEEIRMRKDRANIALFQELMAQAYTTHPYRLPISGTAESVSAISRDDILRYMEKHYYPGNFTVVVVGDVRVQQVVDTVNSLMGGLPRSTAKPPAIAKEPEQKATRFFSLSEDVNQTQLALSFAGPSFRGQDAAVVDVMTSILGSGETSRLYTRLRNDTGLVYRIDGSAFTPRDPGLLEFTATLDADKLVLALETTLTELFRMKHTKVSDEELDRAKRNLESDFIFNLERAEGQARILGSFEFLTGDPREDKYLARVRAVSKEDIQRVAAFYLRGEHLTVGTIAPLGTTLPLNKAQDLTPIIAKAEAAAKLGQPASQVDDAFLTGVHRFVLKNGIRLLVRENHDVPTVSVRAVLPGGLRSETATSNGAFAFISELLPKGTQELSAEELAKKVANMAGSIGGFNGKNTFGVKGDFLSRYTNKGLALVRDILLTPAFSPAEAEKIRPELLSQLKNQEDSLPSLAFKEFNKRLFMGHPYGLNTQGEEAVLRNITVPELKRLYEEHARPETLVLAVAGDVDAEKIKELAEELFSGWPMTPPEQSRSSESMLPPEVPAGPDIINIPRDKQQVHIIIGFLGTTLTSEDRYPLEVLDTALSGQSGRLFTELRDKQSLAYSLSSFSLLGLDTGSFGIYIGTSPDKKDEAIKAVWQQLFRVMEEPLSEEELVKAKNVLISNYELGLQTRGNQAMEMALNESYGLGQDFGNRYVHAIEQVDAQTVLAIARKYIRPANYVQVTVGANPLLTVPEVAEPKETTEPVPTATEPAIPSEKTGE</sequence>
<feature type="domain" description="Peptidase M16 C-terminal" evidence="6">
    <location>
        <begin position="179"/>
        <end position="355"/>
    </location>
</feature>
<dbReference type="RefSeq" id="WP_307632427.1">
    <property type="nucleotide sequence ID" value="NZ_JAPHEH010000001.1"/>
</dbReference>
<comment type="caution">
    <text evidence="7">The sequence shown here is derived from an EMBL/GenBank/DDBJ whole genome shotgun (WGS) entry which is preliminary data.</text>
</comment>
<comment type="similarity">
    <text evidence="2 3">Belongs to the peptidase M16 family.</text>
</comment>
<evidence type="ECO:0000256" key="2">
    <source>
        <dbReference type="ARBA" id="ARBA00007261"/>
    </source>
</evidence>
<reference evidence="7" key="2">
    <citation type="submission" date="2022-10" db="EMBL/GenBank/DDBJ databases">
        <authorList>
            <person name="Aronson H.S."/>
        </authorList>
    </citation>
    <scope>NUCLEOTIDE SEQUENCE</scope>
    <source>
        <strain evidence="7">RS19-109</strain>
    </source>
</reference>
<proteinExistence type="inferred from homology"/>
<dbReference type="GO" id="GO:0046872">
    <property type="term" value="F:metal ion binding"/>
    <property type="evidence" value="ECO:0007669"/>
    <property type="project" value="InterPro"/>
</dbReference>
<gene>
    <name evidence="7" type="ORF">OLX77_04690</name>
</gene>
<feature type="domain" description="Peptidase M16 C-terminal" evidence="6">
    <location>
        <begin position="624"/>
        <end position="804"/>
    </location>
</feature>
<dbReference type="Pfam" id="PF00675">
    <property type="entry name" value="Peptidase_M16"/>
    <property type="match status" value="2"/>
</dbReference>
<dbReference type="InterPro" id="IPR011765">
    <property type="entry name" value="Pept_M16_N"/>
</dbReference>
<feature type="domain" description="Peptidase M16 N-terminal" evidence="5">
    <location>
        <begin position="26"/>
        <end position="172"/>
    </location>
</feature>
<evidence type="ECO:0000259" key="5">
    <source>
        <dbReference type="Pfam" id="PF00675"/>
    </source>
</evidence>
<feature type="region of interest" description="Disordered" evidence="4">
    <location>
        <begin position="880"/>
        <end position="904"/>
    </location>
</feature>
<dbReference type="EMBL" id="JAPHEH010000001">
    <property type="protein sequence ID" value="MDG4475455.1"/>
    <property type="molecule type" value="Genomic_DNA"/>
</dbReference>
<dbReference type="InterPro" id="IPR011249">
    <property type="entry name" value="Metalloenz_LuxS/M16"/>
</dbReference>
<dbReference type="InterPro" id="IPR050361">
    <property type="entry name" value="MPP/UQCRC_Complex"/>
</dbReference>
<dbReference type="PANTHER" id="PTHR11851">
    <property type="entry name" value="METALLOPROTEASE"/>
    <property type="match status" value="1"/>
</dbReference>
<reference evidence="7" key="1">
    <citation type="journal article" date="2022" name="bioRxiv">
        <title>Thiovibrio frasassiensisgen. nov., sp. nov., an autotrophic, elemental sulfur disproportionating bacterium isolated from sulfidic karst sediment, and proposal of Thiovibrionaceae fam. nov.</title>
        <authorList>
            <person name="Aronson H."/>
            <person name="Thomas C."/>
            <person name="Bhattacharyya M."/>
            <person name="Eckstein S."/>
            <person name="Jensen S."/>
            <person name="Barco R."/>
            <person name="Macalady J."/>
            <person name="Amend J."/>
        </authorList>
    </citation>
    <scope>NUCLEOTIDE SEQUENCE</scope>
    <source>
        <strain evidence="7">RS19-109</strain>
    </source>
</reference>
<dbReference type="PANTHER" id="PTHR11851:SF49">
    <property type="entry name" value="MITOCHONDRIAL-PROCESSING PEPTIDASE SUBUNIT ALPHA"/>
    <property type="match status" value="1"/>
</dbReference>
<evidence type="ECO:0000256" key="1">
    <source>
        <dbReference type="ARBA" id="ARBA00001947"/>
    </source>
</evidence>
<accession>A0A9X4MFT5</accession>
<dbReference type="Pfam" id="PF05193">
    <property type="entry name" value="Peptidase_M16_C"/>
    <property type="match status" value="2"/>
</dbReference>
<feature type="domain" description="Peptidase M16 N-terminal" evidence="5">
    <location>
        <begin position="473"/>
        <end position="615"/>
    </location>
</feature>
<evidence type="ECO:0000259" key="6">
    <source>
        <dbReference type="Pfam" id="PF05193"/>
    </source>
</evidence>
<dbReference type="InterPro" id="IPR007863">
    <property type="entry name" value="Peptidase_M16_C"/>
</dbReference>
<dbReference type="SUPFAM" id="SSF63411">
    <property type="entry name" value="LuxS/MPP-like metallohydrolase"/>
    <property type="match status" value="4"/>
</dbReference>
<dbReference type="AlphaFoldDB" id="A0A9X4MFT5"/>
<dbReference type="GO" id="GO:0006508">
    <property type="term" value="P:proteolysis"/>
    <property type="evidence" value="ECO:0007669"/>
    <property type="project" value="InterPro"/>
</dbReference>
<dbReference type="Gene3D" id="3.30.830.10">
    <property type="entry name" value="Metalloenzyme, LuxS/M16 peptidase-like"/>
    <property type="match status" value="4"/>
</dbReference>
<keyword evidence="8" id="KW-1185">Reference proteome</keyword>